<sequence length="406" mass="46518">MHDPRVTRVAKVICIAVAVWALIAWIPWRGNISQWHGTTSSSVAQNDQFHSTQLFLPSVQGNRLVSQSSSGLYSKIAKVAVFAYSNSTQQDPTYENALHSHKTHNDRYGYLHHVLRRTLLSVQYSKPAYVLSVILQELVKPPSERLEWLVWHDADLVLMNSEIPLEVFLPPAKFDHIHLIVTNDLGGLNSGVFFIRVNEWAVSYLTASVSYKSWDPNFPSMNEEQAIMDAISQRDPWKSHVMHVPQRWFNSYEDRSVNDELPPEWNWYTHSFKPGCLLIHFPGTGSAKTDLMREWVSKKAEEPEKYNVPFSETSYPEEIASFWEHEAPLEAESQKTFWHRLTVIQYEGPAVDQARDQAVAEVRSSLHAEPDKIETAVKAKVDEFKKHKIDHLRAAVKAEAEKSLAH</sequence>
<reference evidence="5 6" key="1">
    <citation type="journal article" date="2024" name="J. Plant Pathol.">
        <title>Sequence and assembly of the genome of Seiridium unicorne, isolate CBS 538.82, causal agent of cypress canker disease.</title>
        <authorList>
            <person name="Scali E."/>
            <person name="Rocca G.D."/>
            <person name="Danti R."/>
            <person name="Garbelotto M."/>
            <person name="Barberini S."/>
            <person name="Baroncelli R."/>
            <person name="Emiliani G."/>
        </authorList>
    </citation>
    <scope>NUCLEOTIDE SEQUENCE [LARGE SCALE GENOMIC DNA]</scope>
    <source>
        <strain evidence="5 6">BM-138-508</strain>
    </source>
</reference>
<keyword evidence="4" id="KW-1133">Transmembrane helix</keyword>
<dbReference type="InterPro" id="IPR029044">
    <property type="entry name" value="Nucleotide-diphossugar_trans"/>
</dbReference>
<evidence type="ECO:0000256" key="4">
    <source>
        <dbReference type="SAM" id="Phobius"/>
    </source>
</evidence>
<feature type="transmembrane region" description="Helical" evidence="4">
    <location>
        <begin position="12"/>
        <end position="28"/>
    </location>
</feature>
<evidence type="ECO:0000256" key="1">
    <source>
        <dbReference type="ARBA" id="ARBA00005664"/>
    </source>
</evidence>
<keyword evidence="2" id="KW-0328">Glycosyltransferase</keyword>
<evidence type="ECO:0000256" key="3">
    <source>
        <dbReference type="ARBA" id="ARBA00022679"/>
    </source>
</evidence>
<keyword evidence="4" id="KW-0472">Membrane</keyword>
<evidence type="ECO:0000313" key="5">
    <source>
        <dbReference type="EMBL" id="KAK9418285.1"/>
    </source>
</evidence>
<keyword evidence="4" id="KW-0812">Transmembrane</keyword>
<dbReference type="Pfam" id="PF05637">
    <property type="entry name" value="Glyco_transf_34"/>
    <property type="match status" value="1"/>
</dbReference>
<organism evidence="5 6">
    <name type="scientific">Seiridium unicorne</name>
    <dbReference type="NCBI Taxonomy" id="138068"/>
    <lineage>
        <taxon>Eukaryota</taxon>
        <taxon>Fungi</taxon>
        <taxon>Dikarya</taxon>
        <taxon>Ascomycota</taxon>
        <taxon>Pezizomycotina</taxon>
        <taxon>Sordariomycetes</taxon>
        <taxon>Xylariomycetidae</taxon>
        <taxon>Amphisphaeriales</taxon>
        <taxon>Sporocadaceae</taxon>
        <taxon>Seiridium</taxon>
    </lineage>
</organism>
<dbReference type="InterPro" id="IPR008630">
    <property type="entry name" value="Glyco_trans_34"/>
</dbReference>
<protein>
    <submittedName>
        <fullName evidence="5">Glycosyltransferase family 34 protein</fullName>
    </submittedName>
</protein>
<comment type="caution">
    <text evidence="5">The sequence shown here is derived from an EMBL/GenBank/DDBJ whole genome shotgun (WGS) entry which is preliminary data.</text>
</comment>
<dbReference type="SUPFAM" id="SSF53448">
    <property type="entry name" value="Nucleotide-diphospho-sugar transferases"/>
    <property type="match status" value="1"/>
</dbReference>
<proteinExistence type="inferred from homology"/>
<keyword evidence="3" id="KW-0808">Transferase</keyword>
<dbReference type="Gene3D" id="3.90.550.10">
    <property type="entry name" value="Spore Coat Polysaccharide Biosynthesis Protein SpsA, Chain A"/>
    <property type="match status" value="1"/>
</dbReference>
<dbReference type="PANTHER" id="PTHR31306">
    <property type="entry name" value="ALPHA-1,6-MANNOSYLTRANSFERASE MNN11-RELATED"/>
    <property type="match status" value="1"/>
</dbReference>
<evidence type="ECO:0000313" key="6">
    <source>
        <dbReference type="Proteomes" id="UP001408356"/>
    </source>
</evidence>
<name>A0ABR2UUF4_9PEZI</name>
<keyword evidence="6" id="KW-1185">Reference proteome</keyword>
<gene>
    <name evidence="5" type="ORF">SUNI508_08246</name>
</gene>
<dbReference type="EMBL" id="JARVKF010000392">
    <property type="protein sequence ID" value="KAK9418285.1"/>
    <property type="molecule type" value="Genomic_DNA"/>
</dbReference>
<comment type="similarity">
    <text evidence="1">Belongs to the glycosyltransferase 34 family.</text>
</comment>
<dbReference type="PANTHER" id="PTHR31306:SF8">
    <property type="entry name" value="GLYCOSYLTRANSFERASE FAMILY 34 PROTEIN"/>
    <property type="match status" value="1"/>
</dbReference>
<evidence type="ECO:0000256" key="2">
    <source>
        <dbReference type="ARBA" id="ARBA00022676"/>
    </source>
</evidence>
<dbReference type="Proteomes" id="UP001408356">
    <property type="component" value="Unassembled WGS sequence"/>
</dbReference>
<accession>A0ABR2UUF4</accession>